<name>A0A5N6LT19_9ASTR</name>
<dbReference type="AlphaFoldDB" id="A0A5N6LT19"/>
<dbReference type="InterPro" id="IPR009646">
    <property type="entry name" value="Root_cap"/>
</dbReference>
<sequence>MHHHTSYKNHKFSHIVSAMRTMSSLLPLLLMFWAIESHVEGQQHVFALLDPGPDKPVPPVKPAPPPGKPGPPVNPKKVRCRSPMFPTCYNQWHFCPAECAKNCFVDCVSCKPVCSCNFPGAVCQDPRFVGGDGVTFYFHGHKDQDFCLLTDPNLHINGHFIGKRNPKLTRDFTWVQSIGILFDNHKLLVGAKKTSTWDDKQDHIYISFDNTPITLDGNYQNSSLLITRTRPTNGIAIEVQNKFRITATVVPIGEHESRIHGYDITNDDCFAHLELGFKFYNLSDEVDGVLGQTYRRNYVSKIKMSSNMPVMGDIPKYSSSGIFATDCVVSQFGRLGRTSVKGEVF</sequence>
<keyword evidence="3" id="KW-1185">Reference proteome</keyword>
<dbReference type="PANTHER" id="PTHR31656">
    <property type="entry name" value="ROOT CAP DOMAIN-CONTAINING PROTEIN"/>
    <property type="match status" value="1"/>
</dbReference>
<evidence type="ECO:0000313" key="3">
    <source>
        <dbReference type="Proteomes" id="UP000326396"/>
    </source>
</evidence>
<feature type="compositionally biased region" description="Pro residues" evidence="1">
    <location>
        <begin position="56"/>
        <end position="74"/>
    </location>
</feature>
<feature type="region of interest" description="Disordered" evidence="1">
    <location>
        <begin position="56"/>
        <end position="75"/>
    </location>
</feature>
<evidence type="ECO:0008006" key="4">
    <source>
        <dbReference type="Google" id="ProtNLM"/>
    </source>
</evidence>
<evidence type="ECO:0000313" key="2">
    <source>
        <dbReference type="EMBL" id="KAD2804721.1"/>
    </source>
</evidence>
<proteinExistence type="predicted"/>
<gene>
    <name evidence="2" type="ORF">E3N88_38098</name>
</gene>
<accession>A0A5N6LT19</accession>
<evidence type="ECO:0000256" key="1">
    <source>
        <dbReference type="SAM" id="MobiDB-lite"/>
    </source>
</evidence>
<dbReference type="Proteomes" id="UP000326396">
    <property type="component" value="Linkage Group LG8"/>
</dbReference>
<comment type="caution">
    <text evidence="2">The sequence shown here is derived from an EMBL/GenBank/DDBJ whole genome shotgun (WGS) entry which is preliminary data.</text>
</comment>
<dbReference type="Pfam" id="PF06830">
    <property type="entry name" value="Root_cap"/>
    <property type="match status" value="1"/>
</dbReference>
<dbReference type="OrthoDB" id="2012132at2759"/>
<reference evidence="2 3" key="1">
    <citation type="submission" date="2019-05" db="EMBL/GenBank/DDBJ databases">
        <title>Mikania micrantha, genome provides insights into the molecular mechanism of rapid growth.</title>
        <authorList>
            <person name="Liu B."/>
        </authorList>
    </citation>
    <scope>NUCLEOTIDE SEQUENCE [LARGE SCALE GENOMIC DNA]</scope>
    <source>
        <strain evidence="2">NLD-2019</strain>
        <tissue evidence="2">Leaf</tissue>
    </source>
</reference>
<protein>
    <recommendedName>
        <fullName evidence="4">Root cap</fullName>
    </recommendedName>
</protein>
<organism evidence="2 3">
    <name type="scientific">Mikania micrantha</name>
    <name type="common">bitter vine</name>
    <dbReference type="NCBI Taxonomy" id="192012"/>
    <lineage>
        <taxon>Eukaryota</taxon>
        <taxon>Viridiplantae</taxon>
        <taxon>Streptophyta</taxon>
        <taxon>Embryophyta</taxon>
        <taxon>Tracheophyta</taxon>
        <taxon>Spermatophyta</taxon>
        <taxon>Magnoliopsida</taxon>
        <taxon>eudicotyledons</taxon>
        <taxon>Gunneridae</taxon>
        <taxon>Pentapetalae</taxon>
        <taxon>asterids</taxon>
        <taxon>campanulids</taxon>
        <taxon>Asterales</taxon>
        <taxon>Asteraceae</taxon>
        <taxon>Asteroideae</taxon>
        <taxon>Heliantheae alliance</taxon>
        <taxon>Eupatorieae</taxon>
        <taxon>Mikania</taxon>
    </lineage>
</organism>
<dbReference type="EMBL" id="SZYD01000018">
    <property type="protein sequence ID" value="KAD2804721.1"/>
    <property type="molecule type" value="Genomic_DNA"/>
</dbReference>